<dbReference type="Proteomes" id="UP001177023">
    <property type="component" value="Unassembled WGS sequence"/>
</dbReference>
<accession>A0AA36D199</accession>
<evidence type="ECO:0000313" key="2">
    <source>
        <dbReference type="EMBL" id="CAJ0578094.1"/>
    </source>
</evidence>
<feature type="transmembrane region" description="Helical" evidence="1">
    <location>
        <begin position="29"/>
        <end position="45"/>
    </location>
</feature>
<dbReference type="EMBL" id="CATQJA010002653">
    <property type="protein sequence ID" value="CAJ0578094.1"/>
    <property type="molecule type" value="Genomic_DNA"/>
</dbReference>
<keyword evidence="1" id="KW-0812">Transmembrane</keyword>
<protein>
    <submittedName>
        <fullName evidence="2">Uncharacterized protein</fullName>
    </submittedName>
</protein>
<keyword evidence="1" id="KW-0472">Membrane</keyword>
<gene>
    <name evidence="2" type="ORF">MSPICULIGERA_LOCUS16358</name>
</gene>
<keyword evidence="3" id="KW-1185">Reference proteome</keyword>
<comment type="caution">
    <text evidence="2">The sequence shown here is derived from an EMBL/GenBank/DDBJ whole genome shotgun (WGS) entry which is preliminary data.</text>
</comment>
<feature type="non-terminal residue" evidence="2">
    <location>
        <position position="1"/>
    </location>
</feature>
<keyword evidence="1" id="KW-1133">Transmembrane helix</keyword>
<proteinExistence type="predicted"/>
<reference evidence="2" key="1">
    <citation type="submission" date="2023-06" db="EMBL/GenBank/DDBJ databases">
        <authorList>
            <person name="Delattre M."/>
        </authorList>
    </citation>
    <scope>NUCLEOTIDE SEQUENCE</scope>
    <source>
        <strain evidence="2">AF72</strain>
    </source>
</reference>
<feature type="transmembrane region" description="Helical" evidence="1">
    <location>
        <begin position="137"/>
        <end position="158"/>
    </location>
</feature>
<feature type="transmembrane region" description="Helical" evidence="1">
    <location>
        <begin position="57"/>
        <end position="75"/>
    </location>
</feature>
<feature type="transmembrane region" description="Helical" evidence="1">
    <location>
        <begin position="170"/>
        <end position="190"/>
    </location>
</feature>
<dbReference type="AlphaFoldDB" id="A0AA36D199"/>
<sequence>MRQSIYPFWAVLLLCVAQAGLFVWYGVILGFLPLATSLLVLLSLAPPRDPSDGPRRLFWRSVAAVAMVGVIFVNATHALEMLTEQVNAAADTDHHHGHDSTGKIPFGYLVTAAVDFLLKSVLIVTRTIPHFGYQRTAPVFGLLCTPAVVMGAVAGLSHLAHYENWLWEHLVPLSTIIFSIITILLAFPFFRHLRGYLFHFAPKAFDLGFLKKDVHARFPTVEIRHCHVFRIWPRGASEAHLRVAIKVDKSDREWGRIGAKLYNEVGRCIQDALKSTCGTGKIIIEPMFVDKKLPTPETSICVGKACQTRSLCCCPSDKKQLDEELLC</sequence>
<evidence type="ECO:0000256" key="1">
    <source>
        <dbReference type="SAM" id="Phobius"/>
    </source>
</evidence>
<name>A0AA36D199_9BILA</name>
<organism evidence="2 3">
    <name type="scientific">Mesorhabditis spiculigera</name>
    <dbReference type="NCBI Taxonomy" id="96644"/>
    <lineage>
        <taxon>Eukaryota</taxon>
        <taxon>Metazoa</taxon>
        <taxon>Ecdysozoa</taxon>
        <taxon>Nematoda</taxon>
        <taxon>Chromadorea</taxon>
        <taxon>Rhabditida</taxon>
        <taxon>Rhabditina</taxon>
        <taxon>Rhabditomorpha</taxon>
        <taxon>Rhabditoidea</taxon>
        <taxon>Rhabditidae</taxon>
        <taxon>Mesorhabditinae</taxon>
        <taxon>Mesorhabditis</taxon>
    </lineage>
</organism>
<evidence type="ECO:0000313" key="3">
    <source>
        <dbReference type="Proteomes" id="UP001177023"/>
    </source>
</evidence>
<feature type="transmembrane region" description="Helical" evidence="1">
    <location>
        <begin position="106"/>
        <end position="125"/>
    </location>
</feature>